<dbReference type="InterPro" id="IPR006710">
    <property type="entry name" value="Glyco_hydro_43"/>
</dbReference>
<sequence length="669" mass="70006">MRHRSRSILSVLTALAIGAASVVGAAPAAQAAPATYSNPLPLDLGGGKLAEQCADPDVVRSHDPADPAWYLYCTRDVIDSLLRNPDGSLVSSSIPTYRSTDLVHWSFVREALPAKPAWIGDGDMWAPDVAYVGGRYLLYYTATNTVAPGGGSAIGVATSDSPAGPWVDSGGPVVEPMPSPGNADPNDRRWVFDPELLTVGGVNYLYFGSYYGGLSVRRLSADGLHSDPASQVQVAISNRYEGTHIIEHDGFFYLLGSATNCCAGPLTGYGVFAGRSTSPTGPFVDRTGTSLLDSRVGGTPVLHQNGNRWIGTGHVTSAVDATGQRWMLYHAVDRTDPYVAGGGTYTKRPVLMDPLDWRDGWPVVRGGAGPSDGPQPAPVVTPGQPAAYAPTFVSPPAVGPKLPAFSDEFGGHAMDPAWTWLRDPGPTTRTVAGGALRWQTQQADLGPDPGAAGLPLRALPSGDYTVVARVSSTVPRDGCCQNYAQGGLVVYQDDADFVKLSVTSIWETRQTEFGKRETAEGPGYPTYGNAVGGPVGEWTLLRLGRTHTATENVYRAWTSIDEGATWDEAGVWTTPLSATPPRLGLVSMAAAGFTTTFDYVRVYGERPGRGSGAAAADAALQPTVELAATGAPSAAVAPALVGLGLLGSGAGAWAATRLRTPGARSVRGR</sequence>
<evidence type="ECO:0000256" key="2">
    <source>
        <dbReference type="ARBA" id="ARBA00009865"/>
    </source>
</evidence>
<reference evidence="6" key="1">
    <citation type="submission" date="2023-03" db="EMBL/GenBank/DDBJ databases">
        <title>MT1 and MT2 Draft Genomes of Novel Species.</title>
        <authorList>
            <person name="Venkateswaran K."/>
        </authorList>
    </citation>
    <scope>NUCLEOTIDE SEQUENCE</scope>
    <source>
        <strain evidence="6">F6_8S_P_1A</strain>
    </source>
</reference>
<dbReference type="Proteomes" id="UP001174210">
    <property type="component" value="Unassembled WGS sequence"/>
</dbReference>
<dbReference type="SUPFAM" id="SSF49899">
    <property type="entry name" value="Concanavalin A-like lectins/glucanases"/>
    <property type="match status" value="1"/>
</dbReference>
<keyword evidence="3" id="KW-0378">Hydrolase</keyword>
<dbReference type="SUPFAM" id="SSF75005">
    <property type="entry name" value="Arabinanase/levansucrase/invertase"/>
    <property type="match status" value="1"/>
</dbReference>
<dbReference type="InterPro" id="IPR050727">
    <property type="entry name" value="GH43_arabinanases"/>
</dbReference>
<dbReference type="PANTHER" id="PTHR43301:SF3">
    <property type="entry name" value="ARABINAN ENDO-1,5-ALPHA-L-ARABINOSIDASE A-RELATED"/>
    <property type="match status" value="1"/>
</dbReference>
<proteinExistence type="inferred from homology"/>
<keyword evidence="4" id="KW-0326">Glycosidase</keyword>
<protein>
    <submittedName>
        <fullName evidence="6">Family 43 glycosylhydrolase</fullName>
    </submittedName>
</protein>
<keyword evidence="7" id="KW-1185">Reference proteome</keyword>
<evidence type="ECO:0000256" key="5">
    <source>
        <dbReference type="SAM" id="SignalP"/>
    </source>
</evidence>
<dbReference type="EMBL" id="JAROCB010000009">
    <property type="protein sequence ID" value="MDN4599576.1"/>
    <property type="molecule type" value="Genomic_DNA"/>
</dbReference>
<dbReference type="PANTHER" id="PTHR43301">
    <property type="entry name" value="ARABINAN ENDO-1,5-ALPHA-L-ARABINOSIDASE"/>
    <property type="match status" value="1"/>
</dbReference>
<dbReference type="RefSeq" id="WP_301220855.1">
    <property type="nucleotide sequence ID" value="NZ_JAROCB010000009.1"/>
</dbReference>
<gene>
    <name evidence="6" type="ORF">P5G59_20680</name>
</gene>
<comment type="caution">
    <text evidence="6">The sequence shown here is derived from an EMBL/GenBank/DDBJ whole genome shotgun (WGS) entry which is preliminary data.</text>
</comment>
<dbReference type="Gene3D" id="2.60.120.200">
    <property type="match status" value="1"/>
</dbReference>
<evidence type="ECO:0000256" key="1">
    <source>
        <dbReference type="ARBA" id="ARBA00004834"/>
    </source>
</evidence>
<feature type="chain" id="PRO_5045448747" evidence="5">
    <location>
        <begin position="26"/>
        <end position="669"/>
    </location>
</feature>
<keyword evidence="5" id="KW-0732">Signal</keyword>
<dbReference type="InterPro" id="IPR013320">
    <property type="entry name" value="ConA-like_dom_sf"/>
</dbReference>
<dbReference type="CDD" id="cd18616">
    <property type="entry name" value="GH43_ABN-like"/>
    <property type="match status" value="1"/>
</dbReference>
<organism evidence="6 7">
    <name type="scientific">Leifsonia virtsii</name>
    <dbReference type="NCBI Taxonomy" id="3035915"/>
    <lineage>
        <taxon>Bacteria</taxon>
        <taxon>Bacillati</taxon>
        <taxon>Actinomycetota</taxon>
        <taxon>Actinomycetes</taxon>
        <taxon>Micrococcales</taxon>
        <taxon>Microbacteriaceae</taxon>
        <taxon>Leifsonia</taxon>
    </lineage>
</organism>
<comment type="similarity">
    <text evidence="2">Belongs to the glycosyl hydrolase 43 family.</text>
</comment>
<evidence type="ECO:0000256" key="4">
    <source>
        <dbReference type="ARBA" id="ARBA00023295"/>
    </source>
</evidence>
<dbReference type="InterPro" id="IPR023296">
    <property type="entry name" value="Glyco_hydro_beta-prop_sf"/>
</dbReference>
<name>A0ABT8J3C4_9MICO</name>
<evidence type="ECO:0000313" key="6">
    <source>
        <dbReference type="EMBL" id="MDN4599576.1"/>
    </source>
</evidence>
<evidence type="ECO:0000313" key="7">
    <source>
        <dbReference type="Proteomes" id="UP001174210"/>
    </source>
</evidence>
<comment type="pathway">
    <text evidence="1">Glycan metabolism; L-arabinan degradation.</text>
</comment>
<accession>A0ABT8J3C4</accession>
<dbReference type="Pfam" id="PF04616">
    <property type="entry name" value="Glyco_hydro_43"/>
    <property type="match status" value="1"/>
</dbReference>
<evidence type="ECO:0000256" key="3">
    <source>
        <dbReference type="ARBA" id="ARBA00022801"/>
    </source>
</evidence>
<feature type="signal peptide" evidence="5">
    <location>
        <begin position="1"/>
        <end position="25"/>
    </location>
</feature>
<dbReference type="Gene3D" id="2.115.10.20">
    <property type="entry name" value="Glycosyl hydrolase domain, family 43"/>
    <property type="match status" value="1"/>
</dbReference>